<evidence type="ECO:0000313" key="3">
    <source>
        <dbReference type="EMBL" id="MFC4623005.1"/>
    </source>
</evidence>
<dbReference type="InterPro" id="IPR008620">
    <property type="entry name" value="FixH"/>
</dbReference>
<dbReference type="RefSeq" id="WP_377726783.1">
    <property type="nucleotide sequence ID" value="NZ_JBHSEW010000011.1"/>
</dbReference>
<protein>
    <submittedName>
        <fullName evidence="3">FixH family protein</fullName>
    </submittedName>
</protein>
<evidence type="ECO:0000256" key="1">
    <source>
        <dbReference type="SAM" id="MobiDB-lite"/>
    </source>
</evidence>
<keyword evidence="2" id="KW-1133">Transmembrane helix</keyword>
<gene>
    <name evidence="3" type="ORF">ACFO3A_12365</name>
</gene>
<dbReference type="Pfam" id="PF05751">
    <property type="entry name" value="FixH"/>
    <property type="match status" value="1"/>
</dbReference>
<accession>A0ABV9H1V8</accession>
<sequence>MAQSFVKKDTSVSGPWWKYGHVWLIISGPLIVVIAGVITAFLAFSNADPVIDENYYENGININKTLQAEGKNMAPAQAVRNHAATPDKDLPSLKP</sequence>
<feature type="transmembrane region" description="Helical" evidence="2">
    <location>
        <begin position="20"/>
        <end position="44"/>
    </location>
</feature>
<name>A0ABV9H1V8_9BURK</name>
<keyword evidence="2" id="KW-0812">Transmembrane</keyword>
<dbReference type="EMBL" id="JBHSEW010000011">
    <property type="protein sequence ID" value="MFC4623005.1"/>
    <property type="molecule type" value="Genomic_DNA"/>
</dbReference>
<dbReference type="Proteomes" id="UP001595967">
    <property type="component" value="Unassembled WGS sequence"/>
</dbReference>
<feature type="region of interest" description="Disordered" evidence="1">
    <location>
        <begin position="75"/>
        <end position="95"/>
    </location>
</feature>
<keyword evidence="4" id="KW-1185">Reference proteome</keyword>
<evidence type="ECO:0000256" key="2">
    <source>
        <dbReference type="SAM" id="Phobius"/>
    </source>
</evidence>
<feature type="compositionally biased region" description="Basic and acidic residues" evidence="1">
    <location>
        <begin position="85"/>
        <end position="95"/>
    </location>
</feature>
<proteinExistence type="predicted"/>
<evidence type="ECO:0000313" key="4">
    <source>
        <dbReference type="Proteomes" id="UP001595967"/>
    </source>
</evidence>
<reference evidence="4" key="1">
    <citation type="journal article" date="2019" name="Int. J. Syst. Evol. Microbiol.">
        <title>The Global Catalogue of Microorganisms (GCM) 10K type strain sequencing project: providing services to taxonomists for standard genome sequencing and annotation.</title>
        <authorList>
            <consortium name="The Broad Institute Genomics Platform"/>
            <consortium name="The Broad Institute Genome Sequencing Center for Infectious Disease"/>
            <person name="Wu L."/>
            <person name="Ma J."/>
        </authorList>
    </citation>
    <scope>NUCLEOTIDE SEQUENCE [LARGE SCALE GENOMIC DNA]</scope>
    <source>
        <strain evidence="4">JCM 11650</strain>
    </source>
</reference>
<comment type="caution">
    <text evidence="3">The sequence shown here is derived from an EMBL/GenBank/DDBJ whole genome shotgun (WGS) entry which is preliminary data.</text>
</comment>
<keyword evidence="2" id="KW-0472">Membrane</keyword>
<organism evidence="3 4">
    <name type="scientific">Comamonas nitrativorans</name>
    <dbReference type="NCBI Taxonomy" id="108437"/>
    <lineage>
        <taxon>Bacteria</taxon>
        <taxon>Pseudomonadati</taxon>
        <taxon>Pseudomonadota</taxon>
        <taxon>Betaproteobacteria</taxon>
        <taxon>Burkholderiales</taxon>
        <taxon>Comamonadaceae</taxon>
        <taxon>Comamonas</taxon>
    </lineage>
</organism>